<gene>
    <name evidence="2" type="ORF">CPLU01_05074</name>
</gene>
<evidence type="ECO:0000313" key="3">
    <source>
        <dbReference type="Proteomes" id="UP000654918"/>
    </source>
</evidence>
<evidence type="ECO:0000256" key="1">
    <source>
        <dbReference type="SAM" id="MobiDB-lite"/>
    </source>
</evidence>
<dbReference type="EMBL" id="WIGO01000050">
    <property type="protein sequence ID" value="KAF6834263.1"/>
    <property type="molecule type" value="Genomic_DNA"/>
</dbReference>
<proteinExistence type="predicted"/>
<reference evidence="2" key="1">
    <citation type="journal article" date="2020" name="Phytopathology">
        <title>Genome Sequence Resources of Colletotrichum truncatum, C. plurivorum, C. musicola, and C. sojae: Four Species Pathogenic to Soybean (Glycine max).</title>
        <authorList>
            <person name="Rogerio F."/>
            <person name="Boufleur T.R."/>
            <person name="Ciampi-Guillardi M."/>
            <person name="Sukno S.A."/>
            <person name="Thon M.R."/>
            <person name="Massola Junior N.S."/>
            <person name="Baroncelli R."/>
        </authorList>
    </citation>
    <scope>NUCLEOTIDE SEQUENCE</scope>
    <source>
        <strain evidence="2">LFN00145</strain>
    </source>
</reference>
<feature type="region of interest" description="Disordered" evidence="1">
    <location>
        <begin position="1"/>
        <end position="44"/>
    </location>
</feature>
<accession>A0A8H6KNQ6</accession>
<comment type="caution">
    <text evidence="2">The sequence shown here is derived from an EMBL/GenBank/DDBJ whole genome shotgun (WGS) entry which is preliminary data.</text>
</comment>
<organism evidence="2 3">
    <name type="scientific">Colletotrichum plurivorum</name>
    <dbReference type="NCBI Taxonomy" id="2175906"/>
    <lineage>
        <taxon>Eukaryota</taxon>
        <taxon>Fungi</taxon>
        <taxon>Dikarya</taxon>
        <taxon>Ascomycota</taxon>
        <taxon>Pezizomycotina</taxon>
        <taxon>Sordariomycetes</taxon>
        <taxon>Hypocreomycetidae</taxon>
        <taxon>Glomerellales</taxon>
        <taxon>Glomerellaceae</taxon>
        <taxon>Colletotrichum</taxon>
        <taxon>Colletotrichum orchidearum species complex</taxon>
    </lineage>
</organism>
<sequence>MQGPNLGRITTGMDEDCLKSGATPSSEPLGRKKKKGSSNNGMTASRSACAAVMVAIVPVVWSAGGERQKLRDAGLPNRKNERTKGRRIVVGSSRSRERRRDGGTAIGGFGVARPESCHVLFSSKTSVVLFSVDSQGSLGSWKRRKRIEKVAA</sequence>
<dbReference type="Proteomes" id="UP000654918">
    <property type="component" value="Unassembled WGS sequence"/>
</dbReference>
<protein>
    <submittedName>
        <fullName evidence="2">Uncharacterized protein</fullName>
    </submittedName>
</protein>
<name>A0A8H6KNQ6_9PEZI</name>
<keyword evidence="3" id="KW-1185">Reference proteome</keyword>
<evidence type="ECO:0000313" key="2">
    <source>
        <dbReference type="EMBL" id="KAF6834263.1"/>
    </source>
</evidence>
<dbReference type="AlphaFoldDB" id="A0A8H6KNQ6"/>